<reference evidence="1" key="1">
    <citation type="submission" date="2020-07" db="EMBL/GenBank/DDBJ databases">
        <title>Multicomponent nature underlies the extraordinary mechanical properties of spider dragline silk.</title>
        <authorList>
            <person name="Kono N."/>
            <person name="Nakamura H."/>
            <person name="Mori M."/>
            <person name="Yoshida Y."/>
            <person name="Ohtoshi R."/>
            <person name="Malay A.D."/>
            <person name="Moran D.A.P."/>
            <person name="Tomita M."/>
            <person name="Numata K."/>
            <person name="Arakawa K."/>
        </authorList>
    </citation>
    <scope>NUCLEOTIDE SEQUENCE</scope>
</reference>
<dbReference type="OrthoDB" id="422540at2759"/>
<dbReference type="Proteomes" id="UP000887116">
    <property type="component" value="Unassembled WGS sequence"/>
</dbReference>
<sequence>MCKICLAKSETRMGCEPCQRPKIERHTNALLRTFSLPEARSREIHFDIVGPLPPSDGYINLLTMINRFSR</sequence>
<proteinExistence type="predicted"/>
<gene>
    <name evidence="1" type="primary">AVEN_59787_1</name>
    <name evidence="1" type="ORF">TNCT_483691</name>
</gene>
<dbReference type="AlphaFoldDB" id="A0A8X6HX12"/>
<protein>
    <submittedName>
        <fullName evidence="1">Integrase_H2C2 domain-containing protein</fullName>
    </submittedName>
</protein>
<organism evidence="1 2">
    <name type="scientific">Trichonephila clavata</name>
    <name type="common">Joro spider</name>
    <name type="synonym">Nephila clavata</name>
    <dbReference type="NCBI Taxonomy" id="2740835"/>
    <lineage>
        <taxon>Eukaryota</taxon>
        <taxon>Metazoa</taxon>
        <taxon>Ecdysozoa</taxon>
        <taxon>Arthropoda</taxon>
        <taxon>Chelicerata</taxon>
        <taxon>Arachnida</taxon>
        <taxon>Araneae</taxon>
        <taxon>Araneomorphae</taxon>
        <taxon>Entelegynae</taxon>
        <taxon>Araneoidea</taxon>
        <taxon>Nephilidae</taxon>
        <taxon>Trichonephila</taxon>
    </lineage>
</organism>
<evidence type="ECO:0000313" key="2">
    <source>
        <dbReference type="Proteomes" id="UP000887116"/>
    </source>
</evidence>
<name>A0A8X6HX12_TRICU</name>
<dbReference type="EMBL" id="BMAO01016799">
    <property type="protein sequence ID" value="GFR11239.1"/>
    <property type="molecule type" value="Genomic_DNA"/>
</dbReference>
<accession>A0A8X6HX12</accession>
<keyword evidence="2" id="KW-1185">Reference proteome</keyword>
<evidence type="ECO:0000313" key="1">
    <source>
        <dbReference type="EMBL" id="GFR11239.1"/>
    </source>
</evidence>
<comment type="caution">
    <text evidence="1">The sequence shown here is derived from an EMBL/GenBank/DDBJ whole genome shotgun (WGS) entry which is preliminary data.</text>
</comment>